<accession>A0A6J4NXR3</accession>
<reference evidence="1" key="1">
    <citation type="submission" date="2020-02" db="EMBL/GenBank/DDBJ databases">
        <authorList>
            <person name="Meier V. D."/>
        </authorList>
    </citation>
    <scope>NUCLEOTIDE SEQUENCE</scope>
    <source>
        <strain evidence="1">AVDCRST_MAG94</strain>
    </source>
</reference>
<proteinExistence type="predicted"/>
<evidence type="ECO:0000313" key="1">
    <source>
        <dbReference type="EMBL" id="CAA9400473.1"/>
    </source>
</evidence>
<gene>
    <name evidence="1" type="ORF">AVDCRST_MAG94-5880</name>
</gene>
<dbReference type="AlphaFoldDB" id="A0A6J4NXR3"/>
<organism evidence="1">
    <name type="scientific">uncultured Leptolyngbya sp</name>
    <dbReference type="NCBI Taxonomy" id="332963"/>
    <lineage>
        <taxon>Bacteria</taxon>
        <taxon>Bacillati</taxon>
        <taxon>Cyanobacteriota</taxon>
        <taxon>Cyanophyceae</taxon>
        <taxon>Leptolyngbyales</taxon>
        <taxon>Leptolyngbyaceae</taxon>
        <taxon>Leptolyngbya group</taxon>
        <taxon>Leptolyngbya</taxon>
        <taxon>environmental samples</taxon>
    </lineage>
</organism>
<feature type="non-terminal residue" evidence="1">
    <location>
        <position position="1"/>
    </location>
</feature>
<name>A0A6J4NXR3_9CYAN</name>
<sequence length="68" mass="7446">CNKSLRPALLDHGQAGVLVRYSVGRLKLDQEHSLRLLLQANKKPLLNPAEAALRGNEVDSSVATLLWS</sequence>
<protein>
    <submittedName>
        <fullName evidence="1">Uncharacterized protein</fullName>
    </submittedName>
</protein>
<dbReference type="EMBL" id="CADCTY010002029">
    <property type="protein sequence ID" value="CAA9400473.1"/>
    <property type="molecule type" value="Genomic_DNA"/>
</dbReference>